<dbReference type="CDD" id="cd14014">
    <property type="entry name" value="STKc_PknB_like"/>
    <property type="match status" value="1"/>
</dbReference>
<dbReference type="Pfam" id="PF13191">
    <property type="entry name" value="AAA_16"/>
    <property type="match status" value="1"/>
</dbReference>
<keyword evidence="7" id="KW-0560">Oxidoreductase</keyword>
<dbReference type="PROSITE" id="PS50011">
    <property type="entry name" value="PROTEIN_KINASE_DOM"/>
    <property type="match status" value="1"/>
</dbReference>
<dbReference type="SMART" id="SM00220">
    <property type="entry name" value="S_TKc"/>
    <property type="match status" value="1"/>
</dbReference>
<dbReference type="EMBL" id="CP089984">
    <property type="protein sequence ID" value="WXB16235.1"/>
    <property type="molecule type" value="Genomic_DNA"/>
</dbReference>
<dbReference type="SUPFAM" id="SSF56112">
    <property type="entry name" value="Protein kinase-like (PK-like)"/>
    <property type="match status" value="1"/>
</dbReference>
<dbReference type="PROSITE" id="PS00108">
    <property type="entry name" value="PROTEIN_KINASE_ST"/>
    <property type="match status" value="1"/>
</dbReference>
<evidence type="ECO:0000256" key="1">
    <source>
        <dbReference type="ARBA" id="ARBA00004167"/>
    </source>
</evidence>
<evidence type="ECO:0000256" key="2">
    <source>
        <dbReference type="ARBA" id="ARBA00022741"/>
    </source>
</evidence>
<evidence type="ECO:0000256" key="3">
    <source>
        <dbReference type="ARBA" id="ARBA00022840"/>
    </source>
</evidence>
<proteinExistence type="predicted"/>
<dbReference type="RefSeq" id="WP_394825864.1">
    <property type="nucleotide sequence ID" value="NZ_CP089984.1"/>
</dbReference>
<dbReference type="InterPro" id="IPR027417">
    <property type="entry name" value="P-loop_NTPase"/>
</dbReference>
<dbReference type="SUPFAM" id="SSF52540">
    <property type="entry name" value="P-loop containing nucleoside triphosphate hydrolases"/>
    <property type="match status" value="1"/>
</dbReference>
<dbReference type="InterPro" id="IPR011009">
    <property type="entry name" value="Kinase-like_dom_sf"/>
</dbReference>
<gene>
    <name evidence="7" type="ORF">LZC94_02930</name>
</gene>
<dbReference type="PANTHER" id="PTHR16305">
    <property type="entry name" value="TESTICULAR SOLUBLE ADENYLYL CYCLASE"/>
    <property type="match status" value="1"/>
</dbReference>
<dbReference type="InterPro" id="IPR000719">
    <property type="entry name" value="Prot_kinase_dom"/>
</dbReference>
<evidence type="ECO:0000313" key="8">
    <source>
        <dbReference type="Proteomes" id="UP001370348"/>
    </source>
</evidence>
<sequence>MKSNNRADTLSHTITARPRPAGRDSTLTSATSPPIEPTPGWLLGGADGKRFELLERLGGGGMSVVFLARDAVLDRHVAIKFLINEALSTTDGLERLQLEARACARLNHENIVRLFDMGADRGVPFLVMEHLEGRPLDDVLRDGGVDARCVVRIMIDIAKGLGQAHRAGILHRDLKPSNVFITKDGTAKILDFGVATVMGGPSAMHGGRWGTPRYMSPEQWMGEVQDSRTDLWAAGVVFFELLTGDAPFDGDDIHELRDAITSSEEAPSLRALRPEIPEEAERIAQRAMKKNAAERFGTADELLDALVKLEVALSQVMRTQSDQTGGRVRPKLEMRQVTILSCALDGSPELPGVGLEEMAGSLEDFFDVCTTVVTELEGTVLSLLGPRFLACFGYPVAHEDNAPRALRAASLIIDAMQARGGAKVGVATSPSIATHTERAAQVGLQAAALDLASWLERRAGRGEILIEQDTEALVRRTFELEPRGETLPEGKTRAVRHYRVLQPKITRFDAVPGDALTPLVGRERELQTLQGLADKVKSGKGQFVSIVGEAGIGKSRIVAHYLERTAADSPHEIGVVRCQCWPHLQNSALEPILEGLLRKTGFRRDAPADAKIALLEGALTECALSLSDHVPLLARVLGIPTGERYPPLLASPALLRKRLQSMLVTFLEHMAAREPLVLIVEDAHWSDTSSIDLLDVLLGRMVAARLLVIVTARPEFHPPWPRCSHLHRIALERLSPGQTGAMIAFTSQGRDLPAPLVEQLVHRTEGVPLFVEELTRSVAEALHDARERGHVSTFDAFASGIIPATLEGVLRARLGALPMVGQDVARVVAVLGPDATYDVIGMVSGLEDATLRIGLMQLVETGILRRQAQGAATAYAFKHALVREAAYQSLVKNDRRHVHLRAADVLVEHFPSIAEQNPEIVATHFMEAGHREQAVTYFEKAGARAAERLANADAATHYERAIAQLQMLPESESRDRRELALQLSRGIVLIAAKGAVAPEVQVPYARVRELAPRTRAGGAQPFQSMFGLSQFYLMAGHISAAADIGRELVALADQSGYDEMRLLARAALGPCLTFLGDFAAARECLEVGLGLYDIRKHRKVCMRSGFDPGVSFTMFLGWVLWFLGEPDRAIEQSRAAVALARRVEHPFSLLIAMNQLGSCHAYRGEYDLTRRAWDECCLISEQYELLPQTKVGRGWSRMATDVHGAVDDLEEGLTDYRNGNARAGFTVFLAALAEAQWRSGAWADATRTLDEMESAIATTGERQREADLHRFRGEVALSMGADTAVAREAFERGLAVARRQRALSLELRVASSYARLLMNQSRAAEARELLAPVLARFTEGFDTLDVRQARELLARL</sequence>
<dbReference type="CDD" id="cd07302">
    <property type="entry name" value="CHD"/>
    <property type="match status" value="1"/>
</dbReference>
<keyword evidence="7" id="KW-0503">Monooxygenase</keyword>
<protein>
    <submittedName>
        <fullName evidence="7">Protein kinase</fullName>
    </submittedName>
</protein>
<dbReference type="InterPro" id="IPR041664">
    <property type="entry name" value="AAA_16"/>
</dbReference>
<evidence type="ECO:0000256" key="4">
    <source>
        <dbReference type="PROSITE-ProRule" id="PRU10141"/>
    </source>
</evidence>
<keyword evidence="7" id="KW-0808">Transferase</keyword>
<dbReference type="InterPro" id="IPR001054">
    <property type="entry name" value="A/G_cyclase"/>
</dbReference>
<dbReference type="Gene3D" id="1.10.510.10">
    <property type="entry name" value="Transferase(Phosphotransferase) domain 1"/>
    <property type="match status" value="1"/>
</dbReference>
<dbReference type="GO" id="GO:0004497">
    <property type="term" value="F:monooxygenase activity"/>
    <property type="evidence" value="ECO:0007669"/>
    <property type="project" value="UniProtKB-KW"/>
</dbReference>
<name>A0ABZ2LZT1_9BACT</name>
<dbReference type="Pfam" id="PF00069">
    <property type="entry name" value="Pkinase"/>
    <property type="match status" value="1"/>
</dbReference>
<reference evidence="7 8" key="1">
    <citation type="submission" date="2021-12" db="EMBL/GenBank/DDBJ databases">
        <title>Discovery of the Pendulisporaceae a myxobacterial family with distinct sporulation behavior and unique specialized metabolism.</title>
        <authorList>
            <person name="Garcia R."/>
            <person name="Popoff A."/>
            <person name="Bader C.D."/>
            <person name="Loehr J."/>
            <person name="Walesch S."/>
            <person name="Walt C."/>
            <person name="Boldt J."/>
            <person name="Bunk B."/>
            <person name="Haeckl F.J.F.P.J."/>
            <person name="Gunesch A.P."/>
            <person name="Birkelbach J."/>
            <person name="Nuebel U."/>
            <person name="Pietschmann T."/>
            <person name="Bach T."/>
            <person name="Mueller R."/>
        </authorList>
    </citation>
    <scope>NUCLEOTIDE SEQUENCE [LARGE SCALE GENOMIC DNA]</scope>
    <source>
        <strain evidence="7 8">MSr11954</strain>
    </source>
</reference>
<dbReference type="PROSITE" id="PS00107">
    <property type="entry name" value="PROTEIN_KINASE_ATP"/>
    <property type="match status" value="1"/>
</dbReference>
<keyword evidence="3 4" id="KW-0067">ATP-binding</keyword>
<evidence type="ECO:0000259" key="6">
    <source>
        <dbReference type="PROSITE" id="PS50011"/>
    </source>
</evidence>
<organism evidence="7 8">
    <name type="scientific">Pendulispora albinea</name>
    <dbReference type="NCBI Taxonomy" id="2741071"/>
    <lineage>
        <taxon>Bacteria</taxon>
        <taxon>Pseudomonadati</taxon>
        <taxon>Myxococcota</taxon>
        <taxon>Myxococcia</taxon>
        <taxon>Myxococcales</taxon>
        <taxon>Sorangiineae</taxon>
        <taxon>Pendulisporaceae</taxon>
        <taxon>Pendulispora</taxon>
    </lineage>
</organism>
<dbReference type="Proteomes" id="UP001370348">
    <property type="component" value="Chromosome"/>
</dbReference>
<dbReference type="SUPFAM" id="SSF48452">
    <property type="entry name" value="TPR-like"/>
    <property type="match status" value="1"/>
</dbReference>
<keyword evidence="7" id="KW-0418">Kinase</keyword>
<dbReference type="PANTHER" id="PTHR16305:SF28">
    <property type="entry name" value="GUANYLATE CYCLASE DOMAIN-CONTAINING PROTEIN"/>
    <property type="match status" value="1"/>
</dbReference>
<feature type="binding site" evidence="4">
    <location>
        <position position="80"/>
    </location>
    <ligand>
        <name>ATP</name>
        <dbReference type="ChEBI" id="CHEBI:30616"/>
    </ligand>
</feature>
<comment type="subcellular location">
    <subcellularLocation>
        <location evidence="1">Membrane</location>
        <topology evidence="1">Single-pass membrane protein</topology>
    </subcellularLocation>
</comment>
<dbReference type="InterPro" id="IPR011990">
    <property type="entry name" value="TPR-like_helical_dom_sf"/>
</dbReference>
<feature type="compositionally biased region" description="Polar residues" evidence="5">
    <location>
        <begin position="1"/>
        <end position="14"/>
    </location>
</feature>
<feature type="region of interest" description="Disordered" evidence="5">
    <location>
        <begin position="1"/>
        <end position="43"/>
    </location>
</feature>
<keyword evidence="8" id="KW-1185">Reference proteome</keyword>
<keyword evidence="2 4" id="KW-0547">Nucleotide-binding</keyword>
<dbReference type="SUPFAM" id="SSF55073">
    <property type="entry name" value="Nucleotide cyclase"/>
    <property type="match status" value="1"/>
</dbReference>
<dbReference type="Gene3D" id="3.30.70.1230">
    <property type="entry name" value="Nucleotide cyclase"/>
    <property type="match status" value="1"/>
</dbReference>
<dbReference type="InterPro" id="IPR017441">
    <property type="entry name" value="Protein_kinase_ATP_BS"/>
</dbReference>
<evidence type="ECO:0000256" key="5">
    <source>
        <dbReference type="SAM" id="MobiDB-lite"/>
    </source>
</evidence>
<evidence type="ECO:0000313" key="7">
    <source>
        <dbReference type="EMBL" id="WXB16235.1"/>
    </source>
</evidence>
<dbReference type="InterPro" id="IPR008271">
    <property type="entry name" value="Ser/Thr_kinase_AS"/>
</dbReference>
<dbReference type="Gene3D" id="1.25.40.10">
    <property type="entry name" value="Tetratricopeptide repeat domain"/>
    <property type="match status" value="1"/>
</dbReference>
<dbReference type="Gene3D" id="3.30.200.20">
    <property type="entry name" value="Phosphorylase Kinase, domain 1"/>
    <property type="match status" value="1"/>
</dbReference>
<feature type="domain" description="Protein kinase" evidence="6">
    <location>
        <begin position="51"/>
        <end position="307"/>
    </location>
</feature>
<accession>A0ABZ2LZT1</accession>
<dbReference type="Gene3D" id="3.40.50.300">
    <property type="entry name" value="P-loop containing nucleotide triphosphate hydrolases"/>
    <property type="match status" value="1"/>
</dbReference>
<dbReference type="GO" id="GO:0016301">
    <property type="term" value="F:kinase activity"/>
    <property type="evidence" value="ECO:0007669"/>
    <property type="project" value="UniProtKB-KW"/>
</dbReference>
<dbReference type="InterPro" id="IPR029787">
    <property type="entry name" value="Nucleotide_cyclase"/>
</dbReference>